<organism evidence="2 3">
    <name type="scientific">Volvox africanus</name>
    <dbReference type="NCBI Taxonomy" id="51714"/>
    <lineage>
        <taxon>Eukaryota</taxon>
        <taxon>Viridiplantae</taxon>
        <taxon>Chlorophyta</taxon>
        <taxon>core chlorophytes</taxon>
        <taxon>Chlorophyceae</taxon>
        <taxon>CS clade</taxon>
        <taxon>Chlamydomonadales</taxon>
        <taxon>Volvocaceae</taxon>
        <taxon>Volvox</taxon>
    </lineage>
</organism>
<dbReference type="Proteomes" id="UP000747399">
    <property type="component" value="Unassembled WGS sequence"/>
</dbReference>
<reference evidence="2" key="1">
    <citation type="journal article" date="2021" name="Proc. Natl. Acad. Sci. U.S.A.">
        <title>Three genomes in the algal genus Volvox reveal the fate of a haploid sex-determining region after a transition to homothallism.</title>
        <authorList>
            <person name="Yamamoto K."/>
            <person name="Hamaji T."/>
            <person name="Kawai-Toyooka H."/>
            <person name="Matsuzaki R."/>
            <person name="Takahashi F."/>
            <person name="Nishimura Y."/>
            <person name="Kawachi M."/>
            <person name="Noguchi H."/>
            <person name="Minakuchi Y."/>
            <person name="Umen J.G."/>
            <person name="Toyoda A."/>
            <person name="Nozaki H."/>
        </authorList>
    </citation>
    <scope>NUCLEOTIDE SEQUENCE</scope>
    <source>
        <strain evidence="2">NIES-3780</strain>
    </source>
</reference>
<gene>
    <name evidence="2" type="ORF">Vafri_17913</name>
</gene>
<evidence type="ECO:0000313" key="2">
    <source>
        <dbReference type="EMBL" id="GIL63900.1"/>
    </source>
</evidence>
<keyword evidence="3" id="KW-1185">Reference proteome</keyword>
<accession>A0A8J4FB76</accession>
<evidence type="ECO:0000256" key="1">
    <source>
        <dbReference type="SAM" id="MobiDB-lite"/>
    </source>
</evidence>
<feature type="region of interest" description="Disordered" evidence="1">
    <location>
        <begin position="218"/>
        <end position="238"/>
    </location>
</feature>
<proteinExistence type="predicted"/>
<evidence type="ECO:0000313" key="3">
    <source>
        <dbReference type="Proteomes" id="UP000747399"/>
    </source>
</evidence>
<protein>
    <submittedName>
        <fullName evidence="2">Uncharacterized protein</fullName>
    </submittedName>
</protein>
<dbReference type="EMBL" id="BNCO01000061">
    <property type="protein sequence ID" value="GIL63900.1"/>
    <property type="molecule type" value="Genomic_DNA"/>
</dbReference>
<comment type="caution">
    <text evidence="2">The sequence shown here is derived from an EMBL/GenBank/DDBJ whole genome shotgun (WGS) entry which is preliminary data.</text>
</comment>
<name>A0A8J4FB76_9CHLO</name>
<sequence>MPQAANFKDGEKTGKTSSGLLDLDLDDVIEIVINSDDCHDEDFLEPNTGIFNSGHEVFVVRGLSKAVPGFRPAITCDGFLASLSPTSSGYTLLPRGADQQLSFKYEPPSPKFSCRQPSSISYRLQLLHGSQCLYSLRGLSKVLRCQRSAHALEWGPVHLVFAAAADLDTFLATLKYVDVEEMAPVVETQQSTLAGTAATAGRSTSVCSCSPSRQFSHAMQRKEGHRGHGSNHAHGGGSSCGCPPHSVAPFFAATAGAAVLAAVAAACLLTQRGAGPPSGRKRVAECPANVPV</sequence>
<dbReference type="AlphaFoldDB" id="A0A8J4FB76"/>